<evidence type="ECO:0000313" key="2">
    <source>
        <dbReference type="EMBL" id="SNB71856.1"/>
    </source>
</evidence>
<evidence type="ECO:0000313" key="3">
    <source>
        <dbReference type="Proteomes" id="UP000197025"/>
    </source>
</evidence>
<organism evidence="2 3">
    <name type="scientific">Thermoflexus hugenholtzii JAD2</name>
    <dbReference type="NCBI Taxonomy" id="877466"/>
    <lineage>
        <taxon>Bacteria</taxon>
        <taxon>Bacillati</taxon>
        <taxon>Chloroflexota</taxon>
        <taxon>Thermoflexia</taxon>
        <taxon>Thermoflexales</taxon>
        <taxon>Thermoflexaceae</taxon>
        <taxon>Thermoflexus</taxon>
    </lineage>
</organism>
<protein>
    <submittedName>
        <fullName evidence="2">Glycosyltransferase involved in cell wall bisynthesis</fullName>
    </submittedName>
</protein>
<dbReference type="OrthoDB" id="9814612at2"/>
<keyword evidence="3" id="KW-1185">Reference proteome</keyword>
<proteinExistence type="predicted"/>
<dbReference type="RefSeq" id="WP_088572030.1">
    <property type="nucleotide sequence ID" value="NZ_FYEK01000054.1"/>
</dbReference>
<dbReference type="Pfam" id="PF13692">
    <property type="entry name" value="Glyco_trans_1_4"/>
    <property type="match status" value="1"/>
</dbReference>
<name>A0A212RHG9_9CHLR</name>
<sequence length="417" mass="46950">MRILHIVHQYPPDKIGGAELYTQAISRALTRQGHAVAVFYRRDAPGRGLQHRAEDGVDVYAVWDGQAGPARRFLYTFRNPWIHRALIRVLDEFHPDVIHIQHLMGLPVLSVNAFRQRALPFIITLRDFWWFCLNAQLLTNYSGEVCVGPRYWNCARCMLARVGFPRLWPTIPFLAGLSAWRNRLLRTVLEGACVLIAPTEFVRRWHVAHGVPDEKIIVLPHGLERPVLSSAPSRPADGTIRFAYIGGLSWQKGVHVLVEAFSGVCGKAELWIAGDESFDPAYVSRLRALATPNVRFLGRLDRRGVWQTLMQVDVVVVPSLWYEAYSFLISEAFAAGLPVLASRLGALADRVRDGVDGLLLPPGDVAAWRAAMQRLLDEPDLLPRLRAGVQPPMTMEEHVDRLETLYAQVTRRNPCVG</sequence>
<dbReference type="AlphaFoldDB" id="A0A212RHG9"/>
<dbReference type="Proteomes" id="UP000197025">
    <property type="component" value="Unassembled WGS sequence"/>
</dbReference>
<dbReference type="PANTHER" id="PTHR45947:SF3">
    <property type="entry name" value="SULFOQUINOVOSYL TRANSFERASE SQD2"/>
    <property type="match status" value="1"/>
</dbReference>
<dbReference type="InterPro" id="IPR028098">
    <property type="entry name" value="Glyco_trans_4-like_N"/>
</dbReference>
<feature type="domain" description="Glycosyltransferase subfamily 4-like N-terminal" evidence="1">
    <location>
        <begin position="15"/>
        <end position="223"/>
    </location>
</feature>
<evidence type="ECO:0000259" key="1">
    <source>
        <dbReference type="Pfam" id="PF13439"/>
    </source>
</evidence>
<dbReference type="Pfam" id="PF13439">
    <property type="entry name" value="Glyco_transf_4"/>
    <property type="match status" value="1"/>
</dbReference>
<dbReference type="CDD" id="cd03823">
    <property type="entry name" value="GT4_ExpE7-like"/>
    <property type="match status" value="1"/>
</dbReference>
<dbReference type="SUPFAM" id="SSF53756">
    <property type="entry name" value="UDP-Glycosyltransferase/glycogen phosphorylase"/>
    <property type="match status" value="1"/>
</dbReference>
<dbReference type="PANTHER" id="PTHR45947">
    <property type="entry name" value="SULFOQUINOVOSYL TRANSFERASE SQD2"/>
    <property type="match status" value="1"/>
</dbReference>
<dbReference type="GO" id="GO:0016757">
    <property type="term" value="F:glycosyltransferase activity"/>
    <property type="evidence" value="ECO:0007669"/>
    <property type="project" value="TreeGrafter"/>
</dbReference>
<dbReference type="InParanoid" id="A0A212RHG9"/>
<dbReference type="EMBL" id="FYEK01000054">
    <property type="protein sequence ID" value="SNB71856.1"/>
    <property type="molecule type" value="Genomic_DNA"/>
</dbReference>
<keyword evidence="2" id="KW-0808">Transferase</keyword>
<dbReference type="InterPro" id="IPR050194">
    <property type="entry name" value="Glycosyltransferase_grp1"/>
</dbReference>
<reference evidence="3" key="1">
    <citation type="submission" date="2017-06" db="EMBL/GenBank/DDBJ databases">
        <authorList>
            <person name="Varghese N."/>
            <person name="Submissions S."/>
        </authorList>
    </citation>
    <scope>NUCLEOTIDE SEQUENCE [LARGE SCALE GENOMIC DNA]</scope>
    <source>
        <strain evidence="3">JAD2</strain>
    </source>
</reference>
<gene>
    <name evidence="2" type="ORF">SAMN02746019_00015170</name>
</gene>
<accession>A0A212RHG9</accession>
<dbReference type="Gene3D" id="3.40.50.2000">
    <property type="entry name" value="Glycogen Phosphorylase B"/>
    <property type="match status" value="2"/>
</dbReference>